<dbReference type="Proteomes" id="UP000013827">
    <property type="component" value="Unassembled WGS sequence"/>
</dbReference>
<protein>
    <submittedName>
        <fullName evidence="1">Uncharacterized protein</fullName>
    </submittedName>
</protein>
<dbReference type="RefSeq" id="XP_005786421.1">
    <property type="nucleotide sequence ID" value="XM_005786364.1"/>
</dbReference>
<dbReference type="EnsemblProtists" id="EOD33992">
    <property type="protein sequence ID" value="EOD33992"/>
    <property type="gene ID" value="EMIHUDRAFT_252966"/>
</dbReference>
<dbReference type="HOGENOM" id="CLU_1869009_0_0_1"/>
<keyword evidence="2" id="KW-1185">Reference proteome</keyword>
<reference evidence="2" key="1">
    <citation type="journal article" date="2013" name="Nature">
        <title>Pan genome of the phytoplankton Emiliania underpins its global distribution.</title>
        <authorList>
            <person name="Read B.A."/>
            <person name="Kegel J."/>
            <person name="Klute M.J."/>
            <person name="Kuo A."/>
            <person name="Lefebvre S.C."/>
            <person name="Maumus F."/>
            <person name="Mayer C."/>
            <person name="Miller J."/>
            <person name="Monier A."/>
            <person name="Salamov A."/>
            <person name="Young J."/>
            <person name="Aguilar M."/>
            <person name="Claverie J.M."/>
            <person name="Frickenhaus S."/>
            <person name="Gonzalez K."/>
            <person name="Herman E.K."/>
            <person name="Lin Y.C."/>
            <person name="Napier J."/>
            <person name="Ogata H."/>
            <person name="Sarno A.F."/>
            <person name="Shmutz J."/>
            <person name="Schroeder D."/>
            <person name="de Vargas C."/>
            <person name="Verret F."/>
            <person name="von Dassow P."/>
            <person name="Valentin K."/>
            <person name="Van de Peer Y."/>
            <person name="Wheeler G."/>
            <person name="Dacks J.B."/>
            <person name="Delwiche C.F."/>
            <person name="Dyhrman S.T."/>
            <person name="Glockner G."/>
            <person name="John U."/>
            <person name="Richards T."/>
            <person name="Worden A.Z."/>
            <person name="Zhang X."/>
            <person name="Grigoriev I.V."/>
            <person name="Allen A.E."/>
            <person name="Bidle K."/>
            <person name="Borodovsky M."/>
            <person name="Bowler C."/>
            <person name="Brownlee C."/>
            <person name="Cock J.M."/>
            <person name="Elias M."/>
            <person name="Gladyshev V.N."/>
            <person name="Groth M."/>
            <person name="Guda C."/>
            <person name="Hadaegh A."/>
            <person name="Iglesias-Rodriguez M.D."/>
            <person name="Jenkins J."/>
            <person name="Jones B.M."/>
            <person name="Lawson T."/>
            <person name="Leese F."/>
            <person name="Lindquist E."/>
            <person name="Lobanov A."/>
            <person name="Lomsadze A."/>
            <person name="Malik S.B."/>
            <person name="Marsh M.E."/>
            <person name="Mackinder L."/>
            <person name="Mock T."/>
            <person name="Mueller-Roeber B."/>
            <person name="Pagarete A."/>
            <person name="Parker M."/>
            <person name="Probert I."/>
            <person name="Quesneville H."/>
            <person name="Raines C."/>
            <person name="Rensing S.A."/>
            <person name="Riano-Pachon D.M."/>
            <person name="Richier S."/>
            <person name="Rokitta S."/>
            <person name="Shiraiwa Y."/>
            <person name="Soanes D.M."/>
            <person name="van der Giezen M."/>
            <person name="Wahlund T.M."/>
            <person name="Williams B."/>
            <person name="Wilson W."/>
            <person name="Wolfe G."/>
            <person name="Wurch L.L."/>
        </authorList>
    </citation>
    <scope>NUCLEOTIDE SEQUENCE</scope>
</reference>
<evidence type="ECO:0000313" key="1">
    <source>
        <dbReference type="EnsemblProtists" id="EOD33992"/>
    </source>
</evidence>
<dbReference type="AlphaFoldDB" id="A0A0D3KE07"/>
<sequence>MMQPSVAPPTKAYLLEKKSGGIAEIKHRGLKEKIPVIKHLGGGGGDDDDLNGRAPIRAVLQKVDVGLKKITGSITDLLGDDLGGLLDNLLKKVYSFVKNNALELVKTLLRELAHCGGLFESLEACAILAPTPRRLGR</sequence>
<proteinExistence type="predicted"/>
<name>A0A0D3KE07_EMIH1</name>
<evidence type="ECO:0000313" key="2">
    <source>
        <dbReference type="Proteomes" id="UP000013827"/>
    </source>
</evidence>
<organism evidence="1 2">
    <name type="scientific">Emiliania huxleyi (strain CCMP1516)</name>
    <dbReference type="NCBI Taxonomy" id="280463"/>
    <lineage>
        <taxon>Eukaryota</taxon>
        <taxon>Haptista</taxon>
        <taxon>Haptophyta</taxon>
        <taxon>Prymnesiophyceae</taxon>
        <taxon>Isochrysidales</taxon>
        <taxon>Noelaerhabdaceae</taxon>
        <taxon>Emiliania</taxon>
    </lineage>
</organism>
<dbReference type="PaxDb" id="2903-EOD33992"/>
<dbReference type="GeneID" id="17279264"/>
<accession>A0A0D3KE07</accession>
<reference evidence="1" key="2">
    <citation type="submission" date="2024-10" db="UniProtKB">
        <authorList>
            <consortium name="EnsemblProtists"/>
        </authorList>
    </citation>
    <scope>IDENTIFICATION</scope>
</reference>
<dbReference type="KEGG" id="ehx:EMIHUDRAFT_252966"/>